<proteinExistence type="predicted"/>
<evidence type="ECO:0000313" key="2">
    <source>
        <dbReference type="EMBL" id="UEL47140.1"/>
    </source>
</evidence>
<feature type="transmembrane region" description="Helical" evidence="1">
    <location>
        <begin position="122"/>
        <end position="150"/>
    </location>
</feature>
<keyword evidence="3" id="KW-1185">Reference proteome</keyword>
<feature type="transmembrane region" description="Helical" evidence="1">
    <location>
        <begin position="80"/>
        <end position="101"/>
    </location>
</feature>
<evidence type="ECO:0008006" key="4">
    <source>
        <dbReference type="Google" id="ProtNLM"/>
    </source>
</evidence>
<evidence type="ECO:0000313" key="3">
    <source>
        <dbReference type="Proteomes" id="UP001198983"/>
    </source>
</evidence>
<keyword evidence="1" id="KW-0472">Membrane</keyword>
<feature type="transmembrane region" description="Helical" evidence="1">
    <location>
        <begin position="20"/>
        <end position="39"/>
    </location>
</feature>
<feature type="transmembrane region" description="Helical" evidence="1">
    <location>
        <begin position="220"/>
        <end position="240"/>
    </location>
</feature>
<keyword evidence="1" id="KW-0812">Transmembrane</keyword>
<keyword evidence="1" id="KW-1133">Transmembrane helix</keyword>
<feature type="transmembrane region" description="Helical" evidence="1">
    <location>
        <begin position="189"/>
        <end position="208"/>
    </location>
</feature>
<dbReference type="EMBL" id="CP081135">
    <property type="protein sequence ID" value="UEL47140.1"/>
    <property type="molecule type" value="Genomic_DNA"/>
</dbReference>
<name>A0AAX2ZEG6_9FIRM</name>
<sequence length="276" mass="31669">MANKIWTLFEVEFKRIQKIYFALLTLLFFSNAGLFSFLFNLNLKESESILGYKVGMSALKEEAAIEAFSSSDVAQTTYQLTFFLLIGALLWCLYYGLAIWYKDFSNKTKPIYTLFMLPENKFIIFISKLITILTLIYGVILVQFLCWLIMVAIMKNISGISIEHIINIINNARPDIYMIHVPQISRVEFIMIFILGPILAMTVLFTGIMMHKTVKKIGGLLGVIYVISIISVYLSITALYNTYSDVLMKTHLIFYLVVFVMSMVVSYSTLTKKIYV</sequence>
<organism evidence="2 3">
    <name type="scientific">Terrisporobacter hibernicus</name>
    <dbReference type="NCBI Taxonomy" id="2813371"/>
    <lineage>
        <taxon>Bacteria</taxon>
        <taxon>Bacillati</taxon>
        <taxon>Bacillota</taxon>
        <taxon>Clostridia</taxon>
        <taxon>Peptostreptococcales</taxon>
        <taxon>Peptostreptococcaceae</taxon>
        <taxon>Terrisporobacter</taxon>
    </lineage>
</organism>
<reference evidence="2 3" key="1">
    <citation type="journal article" date="2023" name="Int. J. Syst. Evol. Microbiol.">
        <title>Terrisporobacter hibernicus sp. nov., isolated from bovine faeces in Northern Ireland.</title>
        <authorList>
            <person name="Mitchell M."/>
            <person name="Nguyen S.V."/>
            <person name="Connor M."/>
            <person name="Fairley D.J."/>
            <person name="Donoghue O."/>
            <person name="Marshall H."/>
            <person name="Koolman L."/>
            <person name="McMullan G."/>
            <person name="Schaffer K.E."/>
            <person name="McGrath J.W."/>
            <person name="Fanning S."/>
        </authorList>
    </citation>
    <scope>NUCLEOTIDE SEQUENCE [LARGE SCALE GENOMIC DNA]</scope>
    <source>
        <strain evidence="2 3">MCA3</strain>
    </source>
</reference>
<dbReference type="AlphaFoldDB" id="A0AAX2ZEG6"/>
<evidence type="ECO:0000256" key="1">
    <source>
        <dbReference type="SAM" id="Phobius"/>
    </source>
</evidence>
<dbReference type="KEGG" id="tem:JW646_16115"/>
<feature type="transmembrane region" description="Helical" evidence="1">
    <location>
        <begin position="252"/>
        <end position="270"/>
    </location>
</feature>
<protein>
    <recommendedName>
        <fullName evidence="4">ABC-2 family transporter protein</fullName>
    </recommendedName>
</protein>
<accession>A0AAX2ZEG6</accession>
<dbReference type="RefSeq" id="WP_228415650.1">
    <property type="nucleotide sequence ID" value="NZ_CP081135.1"/>
</dbReference>
<gene>
    <name evidence="2" type="ORF">JW646_16115</name>
</gene>
<dbReference type="Proteomes" id="UP001198983">
    <property type="component" value="Chromosome"/>
</dbReference>